<evidence type="ECO:0000256" key="5">
    <source>
        <dbReference type="ARBA" id="ARBA00022552"/>
    </source>
</evidence>
<name>A0AAD4TE94_9MAGN</name>
<evidence type="ECO:0000256" key="7">
    <source>
        <dbReference type="ARBA" id="ARBA00022884"/>
    </source>
</evidence>
<dbReference type="InterPro" id="IPR027408">
    <property type="entry name" value="PNPase/RNase_PH_dom_sf"/>
</dbReference>
<proteinExistence type="inferred from homology"/>
<evidence type="ECO:0000256" key="8">
    <source>
        <dbReference type="ARBA" id="ARBA00023242"/>
    </source>
</evidence>
<dbReference type="GO" id="GO:0005730">
    <property type="term" value="C:nucleolus"/>
    <property type="evidence" value="ECO:0007669"/>
    <property type="project" value="UniProtKB-SubCell"/>
</dbReference>
<reference evidence="11" key="1">
    <citation type="submission" date="2022-04" db="EMBL/GenBank/DDBJ databases">
        <title>A functionally conserved STORR gene fusion in Papaver species that diverged 16.8 million years ago.</title>
        <authorList>
            <person name="Catania T."/>
        </authorList>
    </citation>
    <scope>NUCLEOTIDE SEQUENCE</scope>
    <source>
        <strain evidence="11">S-188037</strain>
    </source>
</reference>
<keyword evidence="7" id="KW-0694">RNA-binding</keyword>
<dbReference type="GO" id="GO:0034476">
    <property type="term" value="P:U5 snRNA 3'-end processing"/>
    <property type="evidence" value="ECO:0007669"/>
    <property type="project" value="TreeGrafter"/>
</dbReference>
<dbReference type="SUPFAM" id="SSF54211">
    <property type="entry name" value="Ribosomal protein S5 domain 2-like"/>
    <property type="match status" value="1"/>
</dbReference>
<dbReference type="GO" id="GO:0034473">
    <property type="term" value="P:U1 snRNA 3'-end processing"/>
    <property type="evidence" value="ECO:0007669"/>
    <property type="project" value="TreeGrafter"/>
</dbReference>
<keyword evidence="8" id="KW-0539">Nucleus</keyword>
<feature type="domain" description="Exoribonuclease phosphorolytic" evidence="10">
    <location>
        <begin position="76"/>
        <end position="165"/>
    </location>
</feature>
<dbReference type="Gene3D" id="3.30.230.70">
    <property type="entry name" value="GHMP Kinase, N-terminal domain"/>
    <property type="match status" value="1"/>
</dbReference>
<dbReference type="Proteomes" id="UP001202328">
    <property type="component" value="Unassembled WGS sequence"/>
</dbReference>
<dbReference type="AlphaFoldDB" id="A0AAD4TE94"/>
<dbReference type="GO" id="GO:0071038">
    <property type="term" value="P:TRAMP-dependent tRNA surveillance pathway"/>
    <property type="evidence" value="ECO:0007669"/>
    <property type="project" value="TreeGrafter"/>
</dbReference>
<dbReference type="GO" id="GO:0035925">
    <property type="term" value="F:mRNA 3'-UTR AU-rich region binding"/>
    <property type="evidence" value="ECO:0007669"/>
    <property type="project" value="TreeGrafter"/>
</dbReference>
<dbReference type="GO" id="GO:0071028">
    <property type="term" value="P:nuclear mRNA surveillance"/>
    <property type="evidence" value="ECO:0007669"/>
    <property type="project" value="TreeGrafter"/>
</dbReference>
<evidence type="ECO:0000256" key="4">
    <source>
        <dbReference type="ARBA" id="ARBA00022490"/>
    </source>
</evidence>
<keyword evidence="5" id="KW-0698">rRNA processing</keyword>
<dbReference type="InterPro" id="IPR050590">
    <property type="entry name" value="Exosome_comp_Rrp42_subfam"/>
</dbReference>
<dbReference type="GO" id="GO:0016075">
    <property type="term" value="P:rRNA catabolic process"/>
    <property type="evidence" value="ECO:0007669"/>
    <property type="project" value="TreeGrafter"/>
</dbReference>
<sequence length="169" mass="18256">MGVEDGNVDVAAVDIEVDAFRRLFPLQYYERHFKESIRPDARPLGTSRTTCVTLGDVSSADGSSFVKIGSTLYSPDEGCLAIEFHMPPVCSPLVRPGRHAEEAPVIDKQLSDVILSSGMIHLKELSLISGKAAWMDYLDVYCLDADGSLFDGALLSAVAAFSSCKLSHS</sequence>
<gene>
    <name evidence="11" type="ORF">MKW98_020312</name>
</gene>
<dbReference type="PANTHER" id="PTHR11097">
    <property type="entry name" value="EXOSOME COMPLEX EXONUCLEASE RIBOSOMAL RNA PROCESSING PROTEIN"/>
    <property type="match status" value="1"/>
</dbReference>
<comment type="caution">
    <text evidence="11">The sequence shown here is derived from an EMBL/GenBank/DDBJ whole genome shotgun (WGS) entry which is preliminary data.</text>
</comment>
<evidence type="ECO:0000313" key="12">
    <source>
        <dbReference type="Proteomes" id="UP001202328"/>
    </source>
</evidence>
<dbReference type="GO" id="GO:0034475">
    <property type="term" value="P:U4 snRNA 3'-end processing"/>
    <property type="evidence" value="ECO:0007669"/>
    <property type="project" value="TreeGrafter"/>
</dbReference>
<dbReference type="EMBL" id="JAJJMB010002072">
    <property type="protein sequence ID" value="KAI3953117.1"/>
    <property type="molecule type" value="Genomic_DNA"/>
</dbReference>
<evidence type="ECO:0000256" key="2">
    <source>
        <dbReference type="ARBA" id="ARBA00004604"/>
    </source>
</evidence>
<comment type="similarity">
    <text evidence="3">Belongs to the RNase PH family.</text>
</comment>
<dbReference type="PANTHER" id="PTHR11097:SF9">
    <property type="entry name" value="EXOSOME COMPLEX COMPONENT RRP43"/>
    <property type="match status" value="1"/>
</dbReference>
<dbReference type="GO" id="GO:0000467">
    <property type="term" value="P:exonucleolytic trimming to generate mature 3'-end of 5.8S rRNA from tricistronic rRNA transcript (SSU-rRNA, 5.8S rRNA, LSU-rRNA)"/>
    <property type="evidence" value="ECO:0007669"/>
    <property type="project" value="TreeGrafter"/>
</dbReference>
<dbReference type="InterPro" id="IPR020568">
    <property type="entry name" value="Ribosomal_Su5_D2-typ_SF"/>
</dbReference>
<evidence type="ECO:0000256" key="1">
    <source>
        <dbReference type="ARBA" id="ARBA00004496"/>
    </source>
</evidence>
<protein>
    <recommendedName>
        <fullName evidence="9">Ribosomal RNA-processing protein 43</fullName>
    </recommendedName>
</protein>
<evidence type="ECO:0000256" key="3">
    <source>
        <dbReference type="ARBA" id="ARBA00006678"/>
    </source>
</evidence>
<keyword evidence="6" id="KW-0271">Exosome</keyword>
<keyword evidence="4" id="KW-0963">Cytoplasm</keyword>
<evidence type="ECO:0000259" key="10">
    <source>
        <dbReference type="Pfam" id="PF01138"/>
    </source>
</evidence>
<dbReference type="GO" id="GO:0071035">
    <property type="term" value="P:nuclear polyadenylation-dependent rRNA catabolic process"/>
    <property type="evidence" value="ECO:0007669"/>
    <property type="project" value="TreeGrafter"/>
</dbReference>
<dbReference type="Pfam" id="PF01138">
    <property type="entry name" value="RNase_PH"/>
    <property type="match status" value="1"/>
</dbReference>
<evidence type="ECO:0000256" key="6">
    <source>
        <dbReference type="ARBA" id="ARBA00022835"/>
    </source>
</evidence>
<dbReference type="InterPro" id="IPR001247">
    <property type="entry name" value="ExoRNase_PH_dom1"/>
</dbReference>
<accession>A0AAD4TE94</accession>
<dbReference type="GO" id="GO:0000176">
    <property type="term" value="C:nuclear exosome (RNase complex)"/>
    <property type="evidence" value="ECO:0007669"/>
    <property type="project" value="TreeGrafter"/>
</dbReference>
<organism evidence="11 12">
    <name type="scientific">Papaver atlanticum</name>
    <dbReference type="NCBI Taxonomy" id="357466"/>
    <lineage>
        <taxon>Eukaryota</taxon>
        <taxon>Viridiplantae</taxon>
        <taxon>Streptophyta</taxon>
        <taxon>Embryophyta</taxon>
        <taxon>Tracheophyta</taxon>
        <taxon>Spermatophyta</taxon>
        <taxon>Magnoliopsida</taxon>
        <taxon>Ranunculales</taxon>
        <taxon>Papaveraceae</taxon>
        <taxon>Papaveroideae</taxon>
        <taxon>Papaver</taxon>
    </lineage>
</organism>
<evidence type="ECO:0000256" key="9">
    <source>
        <dbReference type="ARBA" id="ARBA00030617"/>
    </source>
</evidence>
<keyword evidence="12" id="KW-1185">Reference proteome</keyword>
<comment type="subcellular location">
    <subcellularLocation>
        <location evidence="1">Cytoplasm</location>
    </subcellularLocation>
    <subcellularLocation>
        <location evidence="2">Nucleus</location>
        <location evidence="2">Nucleolus</location>
    </subcellularLocation>
</comment>
<dbReference type="GO" id="GO:0000177">
    <property type="term" value="C:cytoplasmic exosome (RNase complex)"/>
    <property type="evidence" value="ECO:0007669"/>
    <property type="project" value="TreeGrafter"/>
</dbReference>
<evidence type="ECO:0000313" key="11">
    <source>
        <dbReference type="EMBL" id="KAI3953117.1"/>
    </source>
</evidence>